<dbReference type="PANTHER" id="PTHR16943:SF8">
    <property type="entry name" value="2-METHYLCITRATE DEHYDRATASE"/>
    <property type="match status" value="1"/>
</dbReference>
<sequence>MAAVEMAQLDGIGEGHRGEKLAKFVAAAPGRDYPPEIIAAAKGALVDFVGVTIGSFEEPAAKATRAVAEAWGVPGKAQIFGAGTTNAAMAALVNGTMAHCQDYDDTHIGGSGHIGAPVWSAALGVAGERGLDEKAALSGFITGFEVMAHLGTGGIRGVGRNLQQCGFHPTGVHGVVGAAAASAAMQGLDEEQSANALGAAATSASGFVASFGSDSKPYHAGRAAWNGILAADLAANGFTAAKGLFEREKGMLAALIQDNRAEIPNIDFDDGWELLNNGYKPFACCRATHASIAAAHKLTAQVKGRKVKRVTSKVHYNAPFSAGKTNPQSPLECKFSVAFCIAAALEGYSMVGTDFTERMLRDPAVQAILPNVELLPQREQPQFEAYLDVWLEDGTHLQSETKLFLGHPQNPMSPEQVHAKFMSLVEPRLGAEKAERLLATLYRFDEPGALAETMALVRA</sequence>
<dbReference type="SUPFAM" id="SSF103378">
    <property type="entry name" value="2-methylcitrate dehydratase PrpD"/>
    <property type="match status" value="1"/>
</dbReference>
<name>A0A5B8LRS9_9HYPH</name>
<feature type="domain" description="MmgE/PrpD C-terminal" evidence="3">
    <location>
        <begin position="282"/>
        <end position="438"/>
    </location>
</feature>
<evidence type="ECO:0000256" key="1">
    <source>
        <dbReference type="ARBA" id="ARBA00006174"/>
    </source>
</evidence>
<protein>
    <submittedName>
        <fullName evidence="4">MmgE/PrpD family protein</fullName>
    </submittedName>
</protein>
<dbReference type="Gene3D" id="1.10.4100.10">
    <property type="entry name" value="2-methylcitrate dehydratase PrpD"/>
    <property type="match status" value="1"/>
</dbReference>
<dbReference type="InterPro" id="IPR042188">
    <property type="entry name" value="MmgE/PrpD_sf_2"/>
</dbReference>
<dbReference type="InterPro" id="IPR005656">
    <property type="entry name" value="MmgE_PrpD"/>
</dbReference>
<evidence type="ECO:0000313" key="4">
    <source>
        <dbReference type="EMBL" id="QDZ10242.1"/>
    </source>
</evidence>
<dbReference type="Pfam" id="PF19305">
    <property type="entry name" value="MmgE_PrpD_C"/>
    <property type="match status" value="1"/>
</dbReference>
<dbReference type="OrthoDB" id="5415580at2"/>
<evidence type="ECO:0000313" key="5">
    <source>
        <dbReference type="Proteomes" id="UP000315364"/>
    </source>
</evidence>
<evidence type="ECO:0000259" key="2">
    <source>
        <dbReference type="Pfam" id="PF03972"/>
    </source>
</evidence>
<proteinExistence type="inferred from homology"/>
<feature type="domain" description="MmgE/PrpD N-terminal" evidence="2">
    <location>
        <begin position="19"/>
        <end position="262"/>
    </location>
</feature>
<dbReference type="KEGG" id="dea:FPZ08_05480"/>
<dbReference type="InterPro" id="IPR042183">
    <property type="entry name" value="MmgE/PrpD_sf_1"/>
</dbReference>
<dbReference type="Pfam" id="PF03972">
    <property type="entry name" value="MmgE_PrpD_N"/>
    <property type="match status" value="1"/>
</dbReference>
<dbReference type="PANTHER" id="PTHR16943">
    <property type="entry name" value="2-METHYLCITRATE DEHYDRATASE-RELATED"/>
    <property type="match status" value="1"/>
</dbReference>
<dbReference type="InterPro" id="IPR045337">
    <property type="entry name" value="MmgE_PrpD_C"/>
</dbReference>
<evidence type="ECO:0000259" key="3">
    <source>
        <dbReference type="Pfam" id="PF19305"/>
    </source>
</evidence>
<dbReference type="AlphaFoldDB" id="A0A5B8LRS9"/>
<dbReference type="Proteomes" id="UP000315364">
    <property type="component" value="Chromosome"/>
</dbReference>
<reference evidence="4 5" key="1">
    <citation type="submission" date="2019-07" db="EMBL/GenBank/DDBJ databases">
        <title>Full genome sequence of Devosia sp. Gsoil 520.</title>
        <authorList>
            <person name="Im W.-T."/>
        </authorList>
    </citation>
    <scope>NUCLEOTIDE SEQUENCE [LARGE SCALE GENOMIC DNA]</scope>
    <source>
        <strain evidence="4 5">Gsoil 520</strain>
    </source>
</reference>
<dbReference type="InterPro" id="IPR045336">
    <property type="entry name" value="MmgE_PrpD_N"/>
</dbReference>
<dbReference type="GO" id="GO:0016829">
    <property type="term" value="F:lyase activity"/>
    <property type="evidence" value="ECO:0007669"/>
    <property type="project" value="InterPro"/>
</dbReference>
<dbReference type="InterPro" id="IPR036148">
    <property type="entry name" value="MmgE/PrpD_sf"/>
</dbReference>
<gene>
    <name evidence="4" type="ORF">FPZ08_05480</name>
</gene>
<dbReference type="EMBL" id="CP042304">
    <property type="protein sequence ID" value="QDZ10242.1"/>
    <property type="molecule type" value="Genomic_DNA"/>
</dbReference>
<keyword evidence="5" id="KW-1185">Reference proteome</keyword>
<dbReference type="Gene3D" id="3.30.1330.120">
    <property type="entry name" value="2-methylcitrate dehydratase PrpD"/>
    <property type="match status" value="1"/>
</dbReference>
<accession>A0A5B8LRS9</accession>
<comment type="similarity">
    <text evidence="1">Belongs to the PrpD family.</text>
</comment>
<organism evidence="4 5">
    <name type="scientific">Devosia ginsengisoli</name>
    <dbReference type="NCBI Taxonomy" id="400770"/>
    <lineage>
        <taxon>Bacteria</taxon>
        <taxon>Pseudomonadati</taxon>
        <taxon>Pseudomonadota</taxon>
        <taxon>Alphaproteobacteria</taxon>
        <taxon>Hyphomicrobiales</taxon>
        <taxon>Devosiaceae</taxon>
        <taxon>Devosia</taxon>
    </lineage>
</organism>
<dbReference type="RefSeq" id="WP_146289046.1">
    <property type="nucleotide sequence ID" value="NZ_CP042304.1"/>
</dbReference>